<evidence type="ECO:0000256" key="4">
    <source>
        <dbReference type="ARBA" id="ARBA00074506"/>
    </source>
</evidence>
<dbReference type="InterPro" id="IPR050509">
    <property type="entry name" value="CoA-transferase_III"/>
</dbReference>
<keyword evidence="2 6" id="KW-0413">Isomerase</keyword>
<organism evidence="6 7">
    <name type="scientific">Gordonia humi</name>
    <dbReference type="NCBI Taxonomy" id="686429"/>
    <lineage>
        <taxon>Bacteria</taxon>
        <taxon>Bacillati</taxon>
        <taxon>Actinomycetota</taxon>
        <taxon>Actinomycetes</taxon>
        <taxon>Mycobacteriales</taxon>
        <taxon>Gordoniaceae</taxon>
        <taxon>Gordonia</taxon>
    </lineage>
</organism>
<dbReference type="EMBL" id="JACIFP010000001">
    <property type="protein sequence ID" value="MBB4137886.1"/>
    <property type="molecule type" value="Genomic_DNA"/>
</dbReference>
<accession>A0A840F7M1</accession>
<proteinExistence type="inferred from homology"/>
<dbReference type="InterPro" id="IPR044855">
    <property type="entry name" value="CoA-Trfase_III_dom3_sf"/>
</dbReference>
<dbReference type="SUPFAM" id="SSF89796">
    <property type="entry name" value="CoA-transferase family III (CaiB/BaiF)"/>
    <property type="match status" value="1"/>
</dbReference>
<evidence type="ECO:0000256" key="1">
    <source>
        <dbReference type="ARBA" id="ARBA00008383"/>
    </source>
</evidence>
<feature type="compositionally biased region" description="Acidic residues" evidence="5">
    <location>
        <begin position="354"/>
        <end position="364"/>
    </location>
</feature>
<dbReference type="InterPro" id="IPR003673">
    <property type="entry name" value="CoA-Trfase_fam_III"/>
</dbReference>
<dbReference type="AlphaFoldDB" id="A0A840F7M1"/>
<comment type="similarity">
    <text evidence="1">Belongs to the CoA-transferase III family.</text>
</comment>
<dbReference type="InterPro" id="IPR023606">
    <property type="entry name" value="CoA-Trfase_III_dom_1_sf"/>
</dbReference>
<gene>
    <name evidence="6" type="ORF">BKA16_004438</name>
</gene>
<dbReference type="Gene3D" id="3.30.1540.10">
    <property type="entry name" value="formyl-coa transferase, domain 3"/>
    <property type="match status" value="1"/>
</dbReference>
<sequence>MTGPLAGLKVVELGGIGPGPHAAMMLADLGADVVRVERPGGALDLTGGRPDYLLRGRRSVSADLRGLEGLDVVRRLLAKADVLIEGFRPGVAERLGIGPSDVEAFNNRLIYGRMTGWGQDGPWARRAGHDINYISITGALHAIGRTGEPPAPPLNLVGDFGGGSMFLVTGVLAALWERERSGRGQVVDTAMIDGASALMQMMWSMLGQGTWSTDRGSNLLDGGAPFYDTYRCGDDRFVAVGAIEPQFYAALLDGLDIDPAELPDQLDRSGWPTIRARFTERFATRPRDEWARLFDGTDACVSPVLDFAEAADHPQMAARENLIEIDGIRQAAPAPRFSRTSPGVPATPPVPGGDTEEVLTDWEA</sequence>
<dbReference type="EC" id="5.1.99.4" evidence="3"/>
<dbReference type="PANTHER" id="PTHR48228:SF5">
    <property type="entry name" value="ALPHA-METHYLACYL-COA RACEMASE"/>
    <property type="match status" value="1"/>
</dbReference>
<evidence type="ECO:0000256" key="3">
    <source>
        <dbReference type="ARBA" id="ARBA00066407"/>
    </source>
</evidence>
<evidence type="ECO:0000256" key="2">
    <source>
        <dbReference type="ARBA" id="ARBA00023235"/>
    </source>
</evidence>
<evidence type="ECO:0000313" key="7">
    <source>
        <dbReference type="Proteomes" id="UP000551501"/>
    </source>
</evidence>
<evidence type="ECO:0000256" key="5">
    <source>
        <dbReference type="SAM" id="MobiDB-lite"/>
    </source>
</evidence>
<protein>
    <recommendedName>
        <fullName evidence="4">Alpha-methylacyl-CoA racemase</fullName>
        <ecNumber evidence="3">5.1.99.4</ecNumber>
    </recommendedName>
</protein>
<dbReference type="GO" id="GO:0008111">
    <property type="term" value="F:alpha-methylacyl-CoA racemase activity"/>
    <property type="evidence" value="ECO:0007669"/>
    <property type="project" value="UniProtKB-EC"/>
</dbReference>
<dbReference type="PANTHER" id="PTHR48228">
    <property type="entry name" value="SUCCINYL-COA--D-CITRAMALATE COA-TRANSFERASE"/>
    <property type="match status" value="1"/>
</dbReference>
<dbReference type="RefSeq" id="WP_183372718.1">
    <property type="nucleotide sequence ID" value="NZ_BAABHL010000001.1"/>
</dbReference>
<dbReference type="Pfam" id="PF02515">
    <property type="entry name" value="CoA_transf_3"/>
    <property type="match status" value="1"/>
</dbReference>
<name>A0A840F7M1_9ACTN</name>
<dbReference type="FunFam" id="3.40.50.10540:FF:000004">
    <property type="entry name" value="Probable alpha-methylacyl-CoA racemase mcr"/>
    <property type="match status" value="1"/>
</dbReference>
<dbReference type="Proteomes" id="UP000551501">
    <property type="component" value="Unassembled WGS sequence"/>
</dbReference>
<feature type="region of interest" description="Disordered" evidence="5">
    <location>
        <begin position="334"/>
        <end position="364"/>
    </location>
</feature>
<comment type="caution">
    <text evidence="6">The sequence shown here is derived from an EMBL/GenBank/DDBJ whole genome shotgun (WGS) entry which is preliminary data.</text>
</comment>
<evidence type="ECO:0000313" key="6">
    <source>
        <dbReference type="EMBL" id="MBB4137886.1"/>
    </source>
</evidence>
<keyword evidence="7" id="KW-1185">Reference proteome</keyword>
<dbReference type="Gene3D" id="3.40.50.10540">
    <property type="entry name" value="Crotonobetainyl-coa:carnitine coa-transferase, domain 1"/>
    <property type="match status" value="1"/>
</dbReference>
<dbReference type="FunFam" id="3.30.1540.10:FF:000004">
    <property type="entry name" value="Probable alpha-methylacyl-CoA racemase mcr"/>
    <property type="match status" value="1"/>
</dbReference>
<reference evidence="6 7" key="1">
    <citation type="submission" date="2020-08" db="EMBL/GenBank/DDBJ databases">
        <title>Sequencing the genomes of 1000 actinobacteria strains.</title>
        <authorList>
            <person name="Klenk H.-P."/>
        </authorList>
    </citation>
    <scope>NUCLEOTIDE SEQUENCE [LARGE SCALE GENOMIC DNA]</scope>
    <source>
        <strain evidence="6 7">DSM 45298</strain>
    </source>
</reference>